<dbReference type="InterPro" id="IPR046867">
    <property type="entry name" value="AldOxase/xan_DH_MoCoBD2"/>
</dbReference>
<dbReference type="SUPFAM" id="SSF56003">
    <property type="entry name" value="Molybdenum cofactor-binding domain"/>
    <property type="match status" value="1"/>
</dbReference>
<comment type="caution">
    <text evidence="2">The sequence shown here is derived from an EMBL/GenBank/DDBJ whole genome shotgun (WGS) entry which is preliminary data.</text>
</comment>
<dbReference type="PANTHER" id="PTHR11908">
    <property type="entry name" value="XANTHINE DEHYDROGENASE"/>
    <property type="match status" value="1"/>
</dbReference>
<dbReference type="Pfam" id="PF01315">
    <property type="entry name" value="Ald_Xan_dh_C"/>
    <property type="match status" value="1"/>
</dbReference>
<reference evidence="2 3" key="1">
    <citation type="submission" date="2013-08" db="EMBL/GenBank/DDBJ databases">
        <title>The genome sequence of Skermanella stibiiresistens.</title>
        <authorList>
            <person name="Zhu W."/>
            <person name="Wang G."/>
        </authorList>
    </citation>
    <scope>NUCLEOTIDE SEQUENCE [LARGE SCALE GENOMIC DNA]</scope>
    <source>
        <strain evidence="2 3">SB22</strain>
    </source>
</reference>
<dbReference type="OrthoDB" id="8428274at2"/>
<proteinExistence type="predicted"/>
<dbReference type="InterPro" id="IPR016208">
    <property type="entry name" value="Ald_Oxase/xanthine_DH-like"/>
</dbReference>
<dbReference type="Proteomes" id="UP000019486">
    <property type="component" value="Unassembled WGS sequence"/>
</dbReference>
<dbReference type="GO" id="GO:0005506">
    <property type="term" value="F:iron ion binding"/>
    <property type="evidence" value="ECO:0007669"/>
    <property type="project" value="InterPro"/>
</dbReference>
<dbReference type="Gene3D" id="3.30.365.10">
    <property type="entry name" value="Aldehyde oxidase/xanthine dehydrogenase, molybdopterin binding domain"/>
    <property type="match status" value="4"/>
</dbReference>
<evidence type="ECO:0000313" key="2">
    <source>
        <dbReference type="EMBL" id="EWY37193.1"/>
    </source>
</evidence>
<evidence type="ECO:0000313" key="3">
    <source>
        <dbReference type="Proteomes" id="UP000019486"/>
    </source>
</evidence>
<dbReference type="InterPro" id="IPR000674">
    <property type="entry name" value="Ald_Oxase/Xan_DH_a/b"/>
</dbReference>
<protein>
    <recommendedName>
        <fullName evidence="1">Aldehyde oxidase/xanthine dehydrogenase a/b hammerhead domain-containing protein</fullName>
    </recommendedName>
</protein>
<dbReference type="Gene3D" id="3.90.1170.50">
    <property type="entry name" value="Aldehyde oxidase/xanthine dehydrogenase, a/b hammerhead"/>
    <property type="match status" value="1"/>
</dbReference>
<dbReference type="Pfam" id="PF20256">
    <property type="entry name" value="MoCoBD_2"/>
    <property type="match status" value="1"/>
</dbReference>
<dbReference type="InterPro" id="IPR008274">
    <property type="entry name" value="AldOxase/xan_DH_MoCoBD1"/>
</dbReference>
<dbReference type="AlphaFoldDB" id="W9H0C4"/>
<dbReference type="InterPro" id="IPR037165">
    <property type="entry name" value="AldOxase/xan_DH_Mopterin-bd_sf"/>
</dbReference>
<name>W9H0C4_9PROT</name>
<keyword evidence="3" id="KW-1185">Reference proteome</keyword>
<organism evidence="2 3">
    <name type="scientific">Skermanella stibiiresistens SB22</name>
    <dbReference type="NCBI Taxonomy" id="1385369"/>
    <lineage>
        <taxon>Bacteria</taxon>
        <taxon>Pseudomonadati</taxon>
        <taxon>Pseudomonadota</taxon>
        <taxon>Alphaproteobacteria</taxon>
        <taxon>Rhodospirillales</taxon>
        <taxon>Azospirillaceae</taxon>
        <taxon>Skermanella</taxon>
    </lineage>
</organism>
<dbReference type="SUPFAM" id="SSF54665">
    <property type="entry name" value="CO dehydrogenase molybdoprotein N-domain-like"/>
    <property type="match status" value="1"/>
</dbReference>
<dbReference type="GO" id="GO:0016491">
    <property type="term" value="F:oxidoreductase activity"/>
    <property type="evidence" value="ECO:0007669"/>
    <property type="project" value="InterPro"/>
</dbReference>
<dbReference type="RefSeq" id="WP_051513346.1">
    <property type="nucleotide sequence ID" value="NZ_AVFL01000029.1"/>
</dbReference>
<dbReference type="SMART" id="SM01008">
    <property type="entry name" value="Ald_Xan_dh_C"/>
    <property type="match status" value="1"/>
</dbReference>
<accession>W9H0C4</accession>
<feature type="domain" description="Aldehyde oxidase/xanthine dehydrogenase a/b hammerhead" evidence="1">
    <location>
        <begin position="9"/>
        <end position="117"/>
    </location>
</feature>
<dbReference type="STRING" id="1385369.N825_20920"/>
<gene>
    <name evidence="2" type="ORF">N825_20920</name>
</gene>
<dbReference type="InterPro" id="IPR036856">
    <property type="entry name" value="Ald_Oxase/Xan_DH_a/b_sf"/>
</dbReference>
<dbReference type="Pfam" id="PF02738">
    <property type="entry name" value="MoCoBD_1"/>
    <property type="match status" value="1"/>
</dbReference>
<dbReference type="PANTHER" id="PTHR11908:SF157">
    <property type="entry name" value="XANTHINE DEHYDROGENASE SUBUNIT D-RELATED"/>
    <property type="match status" value="1"/>
</dbReference>
<sequence length="770" mass="81864">MDGLNDKVGGGTRYAFDAALPGMRHAKLLRSPHPHARILGIDASHALALPGVVCVVTGEDAARLPDPHHGFSVRDQPLIAIGKVRYVGDPVAAVVAMDERTALAALELIAVDYEVLEPVPTLDAALAPGAPVLFDEPHPGAPLGVGAGSWSRNEPAPNVLYEYGYARGEIDTDLAGAAHVFTDSFAISRISHYYLEPYSGVARIEDGRIELWTCNQDPFMIRADISRMFGLPVNDICLHSPMIGGGFGGKSYCKLEPLIVLMAMKARAPVRLALTLDESLLTLTKHAGVLTLTTGVDAEGRLIARRSELKLDGGAYADASAMVALKAAYRVTGPYRWKSVFSRASIIRTTTIPAGSYRGFGGTQASYASECQIDMIARRIGLDPYEMRRRNLLDVGEPFAPGDSGMDSDLRRGLDEVCRRLGYHERSQHPGHRNGRGMGLAIGIKDGGGTGNHAQATVTVSHTGAVTVSAATTEIGQGAGSTLCRIATRTLGLPLANARYAPIDTDRTPLNNGTHVSCGTTVTGTAVQRAAEDARAQILEFAAEQLQCPAADLTLEESGQGWAVRRGADLHPLAPLIMSWFGGVGYVFIGRGGIKVPYDERSPVRARNLFWMPSWAGAEVEIDRETGRLRVLQLIVGGDAGHAIDMASCVGQIAGAALQAYGLSLFEELRYRDGAQPENADPRAYRVPMASDLPDRFDCFVEEHGMGPGPFGAKGLGESGMLAVTAALANAIEDATGARVTTTPFTGERILAALDGLDTVVPMDQRSAAE</sequence>
<evidence type="ECO:0000259" key="1">
    <source>
        <dbReference type="SMART" id="SM01008"/>
    </source>
</evidence>
<dbReference type="EMBL" id="AVFL01000029">
    <property type="protein sequence ID" value="EWY37193.1"/>
    <property type="molecule type" value="Genomic_DNA"/>
</dbReference>